<accession>A0ABR2KZE8</accession>
<proteinExistence type="predicted"/>
<dbReference type="Pfam" id="PF07002">
    <property type="entry name" value="Copine"/>
    <property type="match status" value="1"/>
</dbReference>
<dbReference type="PANTHER" id="PTHR10857">
    <property type="entry name" value="COPINE"/>
    <property type="match status" value="1"/>
</dbReference>
<evidence type="ECO:0000313" key="2">
    <source>
        <dbReference type="EMBL" id="KAK8896166.1"/>
    </source>
</evidence>
<evidence type="ECO:0000313" key="3">
    <source>
        <dbReference type="Proteomes" id="UP001470230"/>
    </source>
</evidence>
<feature type="domain" description="Copine C-terminal" evidence="1">
    <location>
        <begin position="1"/>
        <end position="89"/>
    </location>
</feature>
<dbReference type="PANTHER" id="PTHR10857:SF106">
    <property type="entry name" value="C2 DOMAIN-CONTAINING PROTEIN"/>
    <property type="match status" value="1"/>
</dbReference>
<comment type="caution">
    <text evidence="2">The sequence shown here is derived from an EMBL/GenBank/DDBJ whole genome shotgun (WGS) entry which is preliminary data.</text>
</comment>
<sequence length="162" mass="17656">MNQYENCIWSVGSIICPYDKDQLFSFYGFGAKVNGTVNHSFPLNFNENKPTVNGLSEIVETYKKALSSVLFSGPTLFSPIIKKTSATAISSFRSSLTITIFGVGNADFGGMEMLDADKNKLASSTNEKASRDIFQFVPFNKFAGNGVILASEVLAEIPKQVD</sequence>
<name>A0ABR2KZE8_9EUKA</name>
<gene>
    <name evidence="2" type="ORF">M9Y10_014060</name>
</gene>
<protein>
    <recommendedName>
        <fullName evidence="1">Copine C-terminal domain-containing protein</fullName>
    </recommendedName>
</protein>
<dbReference type="InterPro" id="IPR010734">
    <property type="entry name" value="Copine_C"/>
</dbReference>
<dbReference type="InterPro" id="IPR045052">
    <property type="entry name" value="Copine"/>
</dbReference>
<dbReference type="Proteomes" id="UP001470230">
    <property type="component" value="Unassembled WGS sequence"/>
</dbReference>
<organism evidence="2 3">
    <name type="scientific">Tritrichomonas musculus</name>
    <dbReference type="NCBI Taxonomy" id="1915356"/>
    <lineage>
        <taxon>Eukaryota</taxon>
        <taxon>Metamonada</taxon>
        <taxon>Parabasalia</taxon>
        <taxon>Tritrichomonadida</taxon>
        <taxon>Tritrichomonadidae</taxon>
        <taxon>Tritrichomonas</taxon>
    </lineage>
</organism>
<keyword evidence="3" id="KW-1185">Reference proteome</keyword>
<evidence type="ECO:0000259" key="1">
    <source>
        <dbReference type="Pfam" id="PF07002"/>
    </source>
</evidence>
<reference evidence="2 3" key="1">
    <citation type="submission" date="2024-04" db="EMBL/GenBank/DDBJ databases">
        <title>Tritrichomonas musculus Genome.</title>
        <authorList>
            <person name="Alves-Ferreira E."/>
            <person name="Grigg M."/>
            <person name="Lorenzi H."/>
            <person name="Galac M."/>
        </authorList>
    </citation>
    <scope>NUCLEOTIDE SEQUENCE [LARGE SCALE GENOMIC DNA]</scope>
    <source>
        <strain evidence="2 3">EAF2021</strain>
    </source>
</reference>
<dbReference type="EMBL" id="JAPFFF010000002">
    <property type="protein sequence ID" value="KAK8896166.1"/>
    <property type="molecule type" value="Genomic_DNA"/>
</dbReference>